<feature type="transmembrane region" description="Helical" evidence="5">
    <location>
        <begin position="291"/>
        <end position="312"/>
    </location>
</feature>
<comment type="subunit">
    <text evidence="5">NDH-1 is composed of 14 different subunits. Subunits NuoA, H, J, K, L, M, N constitute the membrane sector of the complex.</text>
</comment>
<keyword evidence="4 5" id="KW-0472">Membrane</keyword>
<evidence type="ECO:0000256" key="2">
    <source>
        <dbReference type="ARBA" id="ARBA00022692"/>
    </source>
</evidence>
<feature type="transmembrane region" description="Helical" evidence="5">
    <location>
        <begin position="232"/>
        <end position="251"/>
    </location>
</feature>
<keyword evidence="5" id="KW-0813">Transport</keyword>
<proteinExistence type="inferred from homology"/>
<evidence type="ECO:0000259" key="7">
    <source>
        <dbReference type="Pfam" id="PF00361"/>
    </source>
</evidence>
<feature type="transmembrane region" description="Helical" evidence="5">
    <location>
        <begin position="318"/>
        <end position="339"/>
    </location>
</feature>
<evidence type="ECO:0000256" key="1">
    <source>
        <dbReference type="ARBA" id="ARBA00004127"/>
    </source>
</evidence>
<feature type="transmembrane region" description="Helical" evidence="5">
    <location>
        <begin position="263"/>
        <end position="284"/>
    </location>
</feature>
<sequence length="471" mass="51170">MNYSLLSTEMLMAALGIGLLVLTILSPREKGHQGIGYAAVLGMFGILVALTFQYGINETTFREIWIVDDFAVFMKQVFLISAILVTLTSMQYISTLPRYHGEFFVMIVFATLGMMVMASANDLITLFVGMELMTVTFFVLVSFILGNGRSSEAGMKYLILGAMSTAIMLYGMSLLYGLTGTTIIPELMERLTWSPALAVAVIMIIAGFGFKIATIPFHMWSPDIYEGAPTPITAFLAVASKAAGFAVMIRLFIQGVPTTGVDWIVIIAGLALVTMIFGNIIAIPQTNIKRMLAYSSIAQAGYLLVGLMAADVAGIKSILFYTMIYVFANIGAFAVVTVVGKELGSYKISDYAGLAQRQPLLATVMTISLLSLAGIPPLAGFVGKLYLFAAIMDQGILWPAFVGFVMSMISVYYYLNVCLYMWRDDPTDERPIHVSGAIKFTVVISMVVTLVLGVYPQPLAEMANVAARVLF</sequence>
<dbReference type="InterPro" id="IPR010096">
    <property type="entry name" value="NADH-Q_OxRdtase_suN/2"/>
</dbReference>
<organism evidence="8 9">
    <name type="scientific">Heliorestis convoluta</name>
    <dbReference type="NCBI Taxonomy" id="356322"/>
    <lineage>
        <taxon>Bacteria</taxon>
        <taxon>Bacillati</taxon>
        <taxon>Bacillota</taxon>
        <taxon>Clostridia</taxon>
        <taxon>Eubacteriales</taxon>
        <taxon>Heliobacteriaceae</taxon>
        <taxon>Heliorestis</taxon>
    </lineage>
</organism>
<feature type="transmembrane region" description="Helical" evidence="5">
    <location>
        <begin position="103"/>
        <end position="120"/>
    </location>
</feature>
<feature type="transmembrane region" description="Helical" evidence="5">
    <location>
        <begin position="6"/>
        <end position="25"/>
    </location>
</feature>
<feature type="transmembrane region" description="Helical" evidence="5">
    <location>
        <begin position="395"/>
        <end position="415"/>
    </location>
</feature>
<protein>
    <recommendedName>
        <fullName evidence="5">NADH-quinone oxidoreductase subunit N</fullName>
        <ecNumber evidence="5">7.1.1.-</ecNumber>
    </recommendedName>
    <alternativeName>
        <fullName evidence="5">NADH dehydrogenase I subunit N</fullName>
    </alternativeName>
    <alternativeName>
        <fullName evidence="5">NDH-1 subunit N</fullName>
    </alternativeName>
</protein>
<dbReference type="Proteomes" id="UP000366051">
    <property type="component" value="Chromosome"/>
</dbReference>
<name>A0A5Q2N2Q4_9FIRM</name>
<dbReference type="PRINTS" id="PR01434">
    <property type="entry name" value="NADHDHGNASE5"/>
</dbReference>
<comment type="catalytic activity">
    <reaction evidence="5">
        <text>a quinone + NADH + 5 H(+)(in) = a quinol + NAD(+) + 4 H(+)(out)</text>
        <dbReference type="Rhea" id="RHEA:57888"/>
        <dbReference type="ChEBI" id="CHEBI:15378"/>
        <dbReference type="ChEBI" id="CHEBI:24646"/>
        <dbReference type="ChEBI" id="CHEBI:57540"/>
        <dbReference type="ChEBI" id="CHEBI:57945"/>
        <dbReference type="ChEBI" id="CHEBI:132124"/>
    </reaction>
</comment>
<dbReference type="GO" id="GO:0005886">
    <property type="term" value="C:plasma membrane"/>
    <property type="evidence" value="ECO:0007669"/>
    <property type="project" value="UniProtKB-SubCell"/>
</dbReference>
<keyword evidence="5" id="KW-1003">Cell membrane</keyword>
<feature type="transmembrane region" description="Helical" evidence="5">
    <location>
        <begin position="157"/>
        <end position="176"/>
    </location>
</feature>
<keyword evidence="5" id="KW-0520">NAD</keyword>
<evidence type="ECO:0000313" key="8">
    <source>
        <dbReference type="EMBL" id="QGG48153.1"/>
    </source>
</evidence>
<dbReference type="NCBIfam" id="TIGR01770">
    <property type="entry name" value="NDH_I_N"/>
    <property type="match status" value="1"/>
</dbReference>
<dbReference type="KEGG" id="hcv:FTV88_2055"/>
<dbReference type="Pfam" id="PF00361">
    <property type="entry name" value="Proton_antipo_M"/>
    <property type="match status" value="1"/>
</dbReference>
<dbReference type="HAMAP" id="MF_00445">
    <property type="entry name" value="NDH1_NuoN_1"/>
    <property type="match status" value="1"/>
</dbReference>
<dbReference type="EC" id="7.1.1.-" evidence="5"/>
<comment type="similarity">
    <text evidence="5">Belongs to the complex I subunit 2 family.</text>
</comment>
<dbReference type="OrthoDB" id="9807568at2"/>
<dbReference type="AlphaFoldDB" id="A0A5Q2N2Q4"/>
<keyword evidence="5" id="KW-1278">Translocase</keyword>
<accession>A0A5Q2N2Q4</accession>
<reference evidence="9" key="1">
    <citation type="submission" date="2019-11" db="EMBL/GenBank/DDBJ databases">
        <title>Genome sequence of Heliorestis convoluta strain HH, an alkaliphilic and minimalistic phototrophic bacterium from a soda lake in Egypt.</title>
        <authorList>
            <person name="Dewey E.D."/>
            <person name="Stokes L.M."/>
            <person name="Burchell B.M."/>
            <person name="Shaffer K.N."/>
            <person name="Huntington A.M."/>
            <person name="Baker J.M."/>
            <person name="Nadendla S."/>
            <person name="Giglio M.G."/>
            <person name="Touchman J.W."/>
            <person name="Blankenship R.E."/>
            <person name="Madigan M.T."/>
            <person name="Sattley W.M."/>
        </authorList>
    </citation>
    <scope>NUCLEOTIDE SEQUENCE [LARGE SCALE GENOMIC DNA]</scope>
    <source>
        <strain evidence="9">HH</strain>
    </source>
</reference>
<keyword evidence="9" id="KW-1185">Reference proteome</keyword>
<gene>
    <name evidence="5 8" type="primary">nuoN</name>
    <name evidence="8" type="ORF">FTV88_2055</name>
</gene>
<feature type="transmembrane region" description="Helical" evidence="5">
    <location>
        <begin position="76"/>
        <end position="96"/>
    </location>
</feature>
<keyword evidence="2 5" id="KW-0812">Transmembrane</keyword>
<evidence type="ECO:0000256" key="6">
    <source>
        <dbReference type="RuleBase" id="RU000320"/>
    </source>
</evidence>
<evidence type="ECO:0000256" key="3">
    <source>
        <dbReference type="ARBA" id="ARBA00022989"/>
    </source>
</evidence>
<keyword evidence="5" id="KW-0874">Quinone</keyword>
<comment type="function">
    <text evidence="5">NDH-1 shuttles electrons from NADH, via FMN and iron-sulfur (Fe-S) centers, to quinones in the respiratory chain. The immediate electron acceptor for the enzyme in this species is believed to be a menaquinone. Couples the redox reaction to proton translocation (for every two electrons transferred, four hydrogen ions are translocated across the cytoplasmic membrane), and thus conserves the redox energy in a proton gradient.</text>
</comment>
<dbReference type="InterPro" id="IPR001750">
    <property type="entry name" value="ND/Mrp_TM"/>
</dbReference>
<evidence type="ECO:0000256" key="5">
    <source>
        <dbReference type="HAMAP-Rule" id="MF_00445"/>
    </source>
</evidence>
<dbReference type="GO" id="GO:0008137">
    <property type="term" value="F:NADH dehydrogenase (ubiquinone) activity"/>
    <property type="evidence" value="ECO:0007669"/>
    <property type="project" value="InterPro"/>
</dbReference>
<feature type="transmembrane region" description="Helical" evidence="5">
    <location>
        <begin position="360"/>
        <end position="383"/>
    </location>
</feature>
<comment type="subcellular location">
    <subcellularLocation>
        <location evidence="5">Cell membrane</location>
        <topology evidence="5">Multi-pass membrane protein</topology>
    </subcellularLocation>
    <subcellularLocation>
        <location evidence="1">Endomembrane system</location>
        <topology evidence="1">Multi-pass membrane protein</topology>
    </subcellularLocation>
    <subcellularLocation>
        <location evidence="6">Membrane</location>
        <topology evidence="6">Multi-pass membrane protein</topology>
    </subcellularLocation>
</comment>
<dbReference type="PANTHER" id="PTHR22773">
    <property type="entry name" value="NADH DEHYDROGENASE"/>
    <property type="match status" value="1"/>
</dbReference>
<feature type="domain" description="NADH:quinone oxidoreductase/Mrp antiporter transmembrane" evidence="7">
    <location>
        <begin position="120"/>
        <end position="410"/>
    </location>
</feature>
<dbReference type="EMBL" id="CP045875">
    <property type="protein sequence ID" value="QGG48153.1"/>
    <property type="molecule type" value="Genomic_DNA"/>
</dbReference>
<dbReference type="GO" id="GO:0050136">
    <property type="term" value="F:NADH dehydrogenase (quinone) (non-electrogenic) activity"/>
    <property type="evidence" value="ECO:0007669"/>
    <property type="project" value="UniProtKB-UniRule"/>
</dbReference>
<feature type="transmembrane region" description="Helical" evidence="5">
    <location>
        <begin position="37"/>
        <end position="56"/>
    </location>
</feature>
<dbReference type="RefSeq" id="WP_153725400.1">
    <property type="nucleotide sequence ID" value="NZ_CP045875.1"/>
</dbReference>
<keyword evidence="3 5" id="KW-1133">Transmembrane helix</keyword>
<dbReference type="GO" id="GO:0012505">
    <property type="term" value="C:endomembrane system"/>
    <property type="evidence" value="ECO:0007669"/>
    <property type="project" value="UniProtKB-SubCell"/>
</dbReference>
<keyword evidence="8" id="KW-0830">Ubiquinone</keyword>
<feature type="transmembrane region" description="Helical" evidence="5">
    <location>
        <begin position="126"/>
        <end position="145"/>
    </location>
</feature>
<dbReference type="GO" id="GO:0048038">
    <property type="term" value="F:quinone binding"/>
    <property type="evidence" value="ECO:0007669"/>
    <property type="project" value="UniProtKB-KW"/>
</dbReference>
<feature type="transmembrane region" description="Helical" evidence="5">
    <location>
        <begin position="196"/>
        <end position="220"/>
    </location>
</feature>
<dbReference type="GO" id="GO:0042773">
    <property type="term" value="P:ATP synthesis coupled electron transport"/>
    <property type="evidence" value="ECO:0007669"/>
    <property type="project" value="InterPro"/>
</dbReference>
<evidence type="ECO:0000313" key="9">
    <source>
        <dbReference type="Proteomes" id="UP000366051"/>
    </source>
</evidence>
<feature type="transmembrane region" description="Helical" evidence="5">
    <location>
        <begin position="436"/>
        <end position="455"/>
    </location>
</feature>
<evidence type="ECO:0000256" key="4">
    <source>
        <dbReference type="ARBA" id="ARBA00023136"/>
    </source>
</evidence>